<protein>
    <submittedName>
        <fullName evidence="1">Uncharacterized protein</fullName>
    </submittedName>
</protein>
<dbReference type="AlphaFoldDB" id="A0A5E8GUF3"/>
<evidence type="ECO:0000313" key="1">
    <source>
        <dbReference type="EMBL" id="EEE43566.1"/>
    </source>
</evidence>
<dbReference type="EMBL" id="ACCU02000003">
    <property type="protein sequence ID" value="EEE43566.1"/>
    <property type="molecule type" value="Genomic_DNA"/>
</dbReference>
<name>A0A5E8GUF3_ROSAD</name>
<organism evidence="1 2">
    <name type="scientific">Roseibium alexandrii (strain DSM 17067 / NCIMB 14079 / DFL-11)</name>
    <name type="common">Labrenzia alexandrii</name>
    <dbReference type="NCBI Taxonomy" id="244592"/>
    <lineage>
        <taxon>Bacteria</taxon>
        <taxon>Pseudomonadati</taxon>
        <taxon>Pseudomonadota</taxon>
        <taxon>Alphaproteobacteria</taxon>
        <taxon>Hyphomicrobiales</taxon>
        <taxon>Stappiaceae</taxon>
        <taxon>Roseibium</taxon>
    </lineage>
</organism>
<reference evidence="1 2" key="1">
    <citation type="submission" date="2008-01" db="EMBL/GenBank/DDBJ databases">
        <authorList>
            <person name="Wagner-Dobler I."/>
            <person name="Ferriera S."/>
            <person name="Johnson J."/>
            <person name="Kravitz S."/>
            <person name="Beeson K."/>
            <person name="Sutton G."/>
            <person name="Rogers Y.-H."/>
            <person name="Friedman R."/>
            <person name="Frazier M."/>
            <person name="Venter J.C."/>
        </authorList>
    </citation>
    <scope>NUCLEOTIDE SEQUENCE [LARGE SCALE GENOMIC DNA]</scope>
    <source>
        <strain evidence="2">DSM 17067 / NCIMB 14079 / DFL-11</strain>
    </source>
</reference>
<proteinExistence type="predicted"/>
<gene>
    <name evidence="1" type="ORF">SADFL11_852</name>
</gene>
<dbReference type="RefSeq" id="WP_008189875.1">
    <property type="nucleotide sequence ID" value="NZ_CM011002.1"/>
</dbReference>
<evidence type="ECO:0000313" key="2">
    <source>
        <dbReference type="Proteomes" id="UP000004703"/>
    </source>
</evidence>
<comment type="caution">
    <text evidence="1">The sequence shown here is derived from an EMBL/GenBank/DDBJ whole genome shotgun (WGS) entry which is preliminary data.</text>
</comment>
<reference evidence="1 2" key="2">
    <citation type="submission" date="2013-04" db="EMBL/GenBank/DDBJ databases">
        <authorList>
            <person name="Fiebig A."/>
            <person name="Pradella S."/>
            <person name="Wagner-Doebler I."/>
        </authorList>
    </citation>
    <scope>NUCLEOTIDE SEQUENCE [LARGE SCALE GENOMIC DNA]</scope>
    <source>
        <strain evidence="2">DSM 17067 / NCIMB 14079 / DFL-11</strain>
    </source>
</reference>
<sequence length="67" mass="7838">MRFYWLIVQDEYNAPWEITFGDYDKETVKEELLDITSGFNGPYDARIVTAPDFTQGWIDKKLIAMNG</sequence>
<accession>A0A5E8GUF3</accession>
<dbReference type="Proteomes" id="UP000004703">
    <property type="component" value="Chromosome"/>
</dbReference>